<dbReference type="EMBL" id="KL197709">
    <property type="protein sequence ID" value="KDQ63997.1"/>
    <property type="molecule type" value="Genomic_DNA"/>
</dbReference>
<accession>A0A067QKH1</accession>
<gene>
    <name evidence="2" type="ORF">JAAARDRAFT_187382</name>
</gene>
<dbReference type="Proteomes" id="UP000027265">
    <property type="component" value="Unassembled WGS sequence"/>
</dbReference>
<feature type="compositionally biased region" description="Low complexity" evidence="1">
    <location>
        <begin position="237"/>
        <end position="254"/>
    </location>
</feature>
<feature type="compositionally biased region" description="Pro residues" evidence="1">
    <location>
        <begin position="296"/>
        <end position="310"/>
    </location>
</feature>
<feature type="compositionally biased region" description="Polar residues" evidence="1">
    <location>
        <begin position="282"/>
        <end position="293"/>
    </location>
</feature>
<dbReference type="OrthoDB" id="2671065at2759"/>
<dbReference type="SUPFAM" id="SSF54001">
    <property type="entry name" value="Cysteine proteinases"/>
    <property type="match status" value="1"/>
</dbReference>
<evidence type="ECO:0000256" key="1">
    <source>
        <dbReference type="SAM" id="MobiDB-lite"/>
    </source>
</evidence>
<evidence type="ECO:0000313" key="2">
    <source>
        <dbReference type="EMBL" id="KDQ63997.1"/>
    </source>
</evidence>
<organism evidence="2 3">
    <name type="scientific">Jaapia argillacea MUCL 33604</name>
    <dbReference type="NCBI Taxonomy" id="933084"/>
    <lineage>
        <taxon>Eukaryota</taxon>
        <taxon>Fungi</taxon>
        <taxon>Dikarya</taxon>
        <taxon>Basidiomycota</taxon>
        <taxon>Agaricomycotina</taxon>
        <taxon>Agaricomycetes</taxon>
        <taxon>Agaricomycetidae</taxon>
        <taxon>Jaapiales</taxon>
        <taxon>Jaapiaceae</taxon>
        <taxon>Jaapia</taxon>
    </lineage>
</organism>
<feature type="region of interest" description="Disordered" evidence="1">
    <location>
        <begin position="187"/>
        <end position="219"/>
    </location>
</feature>
<sequence>MIHRVNSCLLLSPSPPAIFITSLQLSTYLVGNTSLTKKSPLTHPPYNTQSAGYLQDMGKQVKESTCIQLPSPFYSPPYHWAVISINILLCTIHCGDSIGQNCPKVLVTALATWLRHHFGGRPFTFSNNLWCARQDDDSVSCGIIAINTVKHHAFGEPLWSKTNWELLRIEEFNSILGDFVDSFDPETVPPNTPASTFPTASASESTMLSPPTSPSLSKPSDVALLISPVHLQDSKSTRSATPPAASSSTTPSPLASPLLSKLSDIGLLISIVHLCDNKSTQASSLTASPSTMPSPLASPSPPTILDPVLPPSKQVGTKKSRTLTKSMDFGPVGISCSAVAAKVLMAKVAAGTHIIDKEKWDQYVEKILAMDPDAEVELDEPLLICHSVCRKDFKQWPLYDMGNFKKHLEKCRRSTQPAGGTHTLSFLFKSLSH</sequence>
<dbReference type="STRING" id="933084.A0A067QKH1"/>
<keyword evidence="3" id="KW-1185">Reference proteome</keyword>
<name>A0A067QKH1_9AGAM</name>
<feature type="region of interest" description="Disordered" evidence="1">
    <location>
        <begin position="282"/>
        <end position="316"/>
    </location>
</feature>
<protein>
    <recommendedName>
        <fullName evidence="4">Ubiquitin-like protease family profile domain-containing protein</fullName>
    </recommendedName>
</protein>
<feature type="region of interest" description="Disordered" evidence="1">
    <location>
        <begin position="233"/>
        <end position="254"/>
    </location>
</feature>
<evidence type="ECO:0008006" key="4">
    <source>
        <dbReference type="Google" id="ProtNLM"/>
    </source>
</evidence>
<dbReference type="Gene3D" id="3.40.395.10">
    <property type="entry name" value="Adenoviral Proteinase, Chain A"/>
    <property type="match status" value="1"/>
</dbReference>
<dbReference type="InParanoid" id="A0A067QKH1"/>
<dbReference type="HOGENOM" id="CLU_633206_0_0_1"/>
<reference evidence="3" key="1">
    <citation type="journal article" date="2014" name="Proc. Natl. Acad. Sci. U.S.A.">
        <title>Extensive sampling of basidiomycete genomes demonstrates inadequacy of the white-rot/brown-rot paradigm for wood decay fungi.</title>
        <authorList>
            <person name="Riley R."/>
            <person name="Salamov A.A."/>
            <person name="Brown D.W."/>
            <person name="Nagy L.G."/>
            <person name="Floudas D."/>
            <person name="Held B.W."/>
            <person name="Levasseur A."/>
            <person name="Lombard V."/>
            <person name="Morin E."/>
            <person name="Otillar R."/>
            <person name="Lindquist E.A."/>
            <person name="Sun H."/>
            <person name="LaButti K.M."/>
            <person name="Schmutz J."/>
            <person name="Jabbour D."/>
            <person name="Luo H."/>
            <person name="Baker S.E."/>
            <person name="Pisabarro A.G."/>
            <person name="Walton J.D."/>
            <person name="Blanchette R.A."/>
            <person name="Henrissat B."/>
            <person name="Martin F."/>
            <person name="Cullen D."/>
            <person name="Hibbett D.S."/>
            <person name="Grigoriev I.V."/>
        </authorList>
    </citation>
    <scope>NUCLEOTIDE SEQUENCE [LARGE SCALE GENOMIC DNA]</scope>
    <source>
        <strain evidence="3">MUCL 33604</strain>
    </source>
</reference>
<feature type="compositionally biased region" description="Low complexity" evidence="1">
    <location>
        <begin position="203"/>
        <end position="219"/>
    </location>
</feature>
<evidence type="ECO:0000313" key="3">
    <source>
        <dbReference type="Proteomes" id="UP000027265"/>
    </source>
</evidence>
<proteinExistence type="predicted"/>
<dbReference type="AlphaFoldDB" id="A0A067QKH1"/>
<feature type="compositionally biased region" description="Polar residues" evidence="1">
    <location>
        <begin position="193"/>
        <end position="202"/>
    </location>
</feature>
<dbReference type="InterPro" id="IPR038765">
    <property type="entry name" value="Papain-like_cys_pep_sf"/>
</dbReference>